<gene>
    <name evidence="6" type="ORF">DOTSEDRAFT_167942</name>
</gene>
<sequence>MSTTTTTTTTTPAVPVTIDRRPKDSMKSTWRQDESQWGFYHKFLNLLDAFYREDDKEVPVHAKSDKMPYLTEWSCHFWILYHAAWPIALQHAWKAATGRNMHSMAVFLLFTIAMQINSIHEVRVLRRLGHRFGFLDGDKHERDDVPDVGVAKVFTSLQLTTTARPALAVFLAYSASSSMSLSWWLPLELALYSIVLDGFFYAYHRSCHELNGLWQYHRTHHLTKHPTPLLSSYADHEQEVLEIALIPLATYAVLKYVFGLPMGFHDWWICHEYIIFAEAFGHSGLRVWSTTPGTATWLLKMFDCELMIEDHDLHHRKGWRKSQNYGKQTRLWDRIFGTCGKRIEAADGNCDYENQFNFPLW</sequence>
<evidence type="ECO:0000256" key="3">
    <source>
        <dbReference type="ARBA" id="ARBA00022989"/>
    </source>
</evidence>
<dbReference type="EMBL" id="KB446536">
    <property type="protein sequence ID" value="EME48247.1"/>
    <property type="molecule type" value="Genomic_DNA"/>
</dbReference>
<dbReference type="PANTHER" id="PTHR11863">
    <property type="entry name" value="STEROL DESATURASE"/>
    <property type="match status" value="1"/>
</dbReference>
<reference evidence="7" key="1">
    <citation type="journal article" date="2012" name="PLoS Genet.">
        <title>The genomes of the fungal plant pathogens Cladosporium fulvum and Dothistroma septosporum reveal adaptation to different hosts and lifestyles but also signatures of common ancestry.</title>
        <authorList>
            <person name="de Wit P.J.G.M."/>
            <person name="van der Burgt A."/>
            <person name="Oekmen B."/>
            <person name="Stergiopoulos I."/>
            <person name="Abd-Elsalam K.A."/>
            <person name="Aerts A.L."/>
            <person name="Bahkali A.H."/>
            <person name="Beenen H.G."/>
            <person name="Chettri P."/>
            <person name="Cox M.P."/>
            <person name="Datema E."/>
            <person name="de Vries R.P."/>
            <person name="Dhillon B."/>
            <person name="Ganley A.R."/>
            <person name="Griffiths S.A."/>
            <person name="Guo Y."/>
            <person name="Hamelin R.C."/>
            <person name="Henrissat B."/>
            <person name="Kabir M.S."/>
            <person name="Jashni M.K."/>
            <person name="Kema G."/>
            <person name="Klaubauf S."/>
            <person name="Lapidus A."/>
            <person name="Levasseur A."/>
            <person name="Lindquist E."/>
            <person name="Mehrabi R."/>
            <person name="Ohm R.A."/>
            <person name="Owen T.J."/>
            <person name="Salamov A."/>
            <person name="Schwelm A."/>
            <person name="Schijlen E."/>
            <person name="Sun H."/>
            <person name="van den Burg H.A."/>
            <person name="van Ham R.C.H.J."/>
            <person name="Zhang S."/>
            <person name="Goodwin S.B."/>
            <person name="Grigoriev I.V."/>
            <person name="Collemare J."/>
            <person name="Bradshaw R.E."/>
        </authorList>
    </citation>
    <scope>NUCLEOTIDE SEQUENCE [LARGE SCALE GENOMIC DNA]</scope>
    <source>
        <strain evidence="7">NZE10 / CBS 128990</strain>
    </source>
</reference>
<dbReference type="Pfam" id="PF04116">
    <property type="entry name" value="FA_hydroxylase"/>
    <property type="match status" value="1"/>
</dbReference>
<dbReference type="OrthoDB" id="6354873at2759"/>
<protein>
    <recommendedName>
        <fullName evidence="5">Fatty acid hydroxylase domain-containing protein</fullName>
    </recommendedName>
</protein>
<keyword evidence="2" id="KW-0812">Transmembrane</keyword>
<dbReference type="STRING" id="675120.N1PXU8"/>
<reference evidence="6 7" key="2">
    <citation type="journal article" date="2012" name="PLoS Pathog.">
        <title>Diverse lifestyles and strategies of plant pathogenesis encoded in the genomes of eighteen Dothideomycetes fungi.</title>
        <authorList>
            <person name="Ohm R.A."/>
            <person name="Feau N."/>
            <person name="Henrissat B."/>
            <person name="Schoch C.L."/>
            <person name="Horwitz B.A."/>
            <person name="Barry K.W."/>
            <person name="Condon B.J."/>
            <person name="Copeland A.C."/>
            <person name="Dhillon B."/>
            <person name="Glaser F."/>
            <person name="Hesse C.N."/>
            <person name="Kosti I."/>
            <person name="LaButti K."/>
            <person name="Lindquist E.A."/>
            <person name="Lucas S."/>
            <person name="Salamov A.A."/>
            <person name="Bradshaw R.E."/>
            <person name="Ciuffetti L."/>
            <person name="Hamelin R.C."/>
            <person name="Kema G.H.J."/>
            <person name="Lawrence C."/>
            <person name="Scott J.A."/>
            <person name="Spatafora J.W."/>
            <person name="Turgeon B.G."/>
            <person name="de Wit P.J.G.M."/>
            <person name="Zhong S."/>
            <person name="Goodwin S.B."/>
            <person name="Grigoriev I.V."/>
        </authorList>
    </citation>
    <scope>NUCLEOTIDE SEQUENCE [LARGE SCALE GENOMIC DNA]</scope>
    <source>
        <strain evidence="7">NZE10 / CBS 128990</strain>
    </source>
</reference>
<organism evidence="6 7">
    <name type="scientific">Dothistroma septosporum (strain NZE10 / CBS 128990)</name>
    <name type="common">Red band needle blight fungus</name>
    <name type="synonym">Mycosphaerella pini</name>
    <dbReference type="NCBI Taxonomy" id="675120"/>
    <lineage>
        <taxon>Eukaryota</taxon>
        <taxon>Fungi</taxon>
        <taxon>Dikarya</taxon>
        <taxon>Ascomycota</taxon>
        <taxon>Pezizomycotina</taxon>
        <taxon>Dothideomycetes</taxon>
        <taxon>Dothideomycetidae</taxon>
        <taxon>Mycosphaerellales</taxon>
        <taxon>Mycosphaerellaceae</taxon>
        <taxon>Dothistroma</taxon>
    </lineage>
</organism>
<evidence type="ECO:0000313" key="6">
    <source>
        <dbReference type="EMBL" id="EME48247.1"/>
    </source>
</evidence>
<dbReference type="eggNOG" id="ENOG502RXPC">
    <property type="taxonomic scope" value="Eukaryota"/>
</dbReference>
<dbReference type="Proteomes" id="UP000016933">
    <property type="component" value="Unassembled WGS sequence"/>
</dbReference>
<keyword evidence="3" id="KW-1133">Transmembrane helix</keyword>
<keyword evidence="7" id="KW-1185">Reference proteome</keyword>
<dbReference type="AlphaFoldDB" id="N1PXU8"/>
<comment type="subcellular location">
    <subcellularLocation>
        <location evidence="1">Membrane</location>
    </subcellularLocation>
</comment>
<keyword evidence="4" id="KW-0472">Membrane</keyword>
<dbReference type="GO" id="GO:0008610">
    <property type="term" value="P:lipid biosynthetic process"/>
    <property type="evidence" value="ECO:0007669"/>
    <property type="project" value="InterPro"/>
</dbReference>
<accession>N1PXU8</accession>
<dbReference type="InterPro" id="IPR050307">
    <property type="entry name" value="Sterol_Desaturase_Related"/>
</dbReference>
<evidence type="ECO:0000256" key="2">
    <source>
        <dbReference type="ARBA" id="ARBA00022692"/>
    </source>
</evidence>
<evidence type="ECO:0000256" key="4">
    <source>
        <dbReference type="ARBA" id="ARBA00023136"/>
    </source>
</evidence>
<proteinExistence type="predicted"/>
<evidence type="ECO:0000256" key="1">
    <source>
        <dbReference type="ARBA" id="ARBA00004370"/>
    </source>
</evidence>
<evidence type="ECO:0000313" key="7">
    <source>
        <dbReference type="Proteomes" id="UP000016933"/>
    </source>
</evidence>
<dbReference type="GO" id="GO:0005506">
    <property type="term" value="F:iron ion binding"/>
    <property type="evidence" value="ECO:0007669"/>
    <property type="project" value="InterPro"/>
</dbReference>
<feature type="domain" description="Fatty acid hydroxylase" evidence="5">
    <location>
        <begin position="190"/>
        <end position="338"/>
    </location>
</feature>
<dbReference type="HOGENOM" id="CLU_041178_0_0_1"/>
<dbReference type="InterPro" id="IPR006694">
    <property type="entry name" value="Fatty_acid_hydroxylase"/>
</dbReference>
<dbReference type="GO" id="GO:0016491">
    <property type="term" value="F:oxidoreductase activity"/>
    <property type="evidence" value="ECO:0007669"/>
    <property type="project" value="InterPro"/>
</dbReference>
<dbReference type="GO" id="GO:0016020">
    <property type="term" value="C:membrane"/>
    <property type="evidence" value="ECO:0007669"/>
    <property type="project" value="UniProtKB-SubCell"/>
</dbReference>
<evidence type="ECO:0000259" key="5">
    <source>
        <dbReference type="Pfam" id="PF04116"/>
    </source>
</evidence>
<dbReference type="OMA" id="SVHLWIL"/>
<name>N1PXU8_DOTSN</name>